<proteinExistence type="inferred from homology"/>
<comment type="caution">
    <text evidence="1">The sequence shown here is derived from an EMBL/GenBank/DDBJ whole genome shotgun (WGS) entry which is preliminary data.</text>
</comment>
<dbReference type="InterPro" id="IPR029063">
    <property type="entry name" value="SAM-dependent_MTases_sf"/>
</dbReference>
<gene>
    <name evidence="1" type="ORF">ASZ90_014412</name>
</gene>
<reference evidence="1" key="1">
    <citation type="journal article" date="2015" name="Proc. Natl. Acad. Sci. U.S.A.">
        <title>Networks of energetic and metabolic interactions define dynamics in microbial communities.</title>
        <authorList>
            <person name="Embree M."/>
            <person name="Liu J.K."/>
            <person name="Al-Bassam M.M."/>
            <person name="Zengler K."/>
        </authorList>
    </citation>
    <scope>NUCLEOTIDE SEQUENCE</scope>
</reference>
<dbReference type="InterPro" id="IPR005353">
    <property type="entry name" value="UPF0146"/>
</dbReference>
<accession>A0A0W8F4U1</accession>
<dbReference type="HAMAP" id="MF_00341">
    <property type="entry name" value="UPF0146"/>
    <property type="match status" value="1"/>
</dbReference>
<organism evidence="1">
    <name type="scientific">hydrocarbon metagenome</name>
    <dbReference type="NCBI Taxonomy" id="938273"/>
    <lineage>
        <taxon>unclassified sequences</taxon>
        <taxon>metagenomes</taxon>
        <taxon>ecological metagenomes</taxon>
    </lineage>
</organism>
<protein>
    <submittedName>
        <fullName evidence="1">Uncharacterized protein</fullName>
    </submittedName>
</protein>
<name>A0A0W8F4U1_9ZZZZ</name>
<dbReference type="EMBL" id="LNQE01001520">
    <property type="protein sequence ID" value="KUG15904.1"/>
    <property type="molecule type" value="Genomic_DNA"/>
</dbReference>
<sequence>MIRREVATKMTGQTAARDLAEFIAKNYPGRVVEVGVGHFPHVAQRLSDMGLEVILTDRVERLLAGMMVEKDDIFAPRREIYQGAGLIYSIRPPLEMQLAMGELAAAVGADVIVRPLQDEIAQLAGFGRRLVNYREARFYLFRENE</sequence>
<dbReference type="Pfam" id="PF03686">
    <property type="entry name" value="UPF0146"/>
    <property type="match status" value="1"/>
</dbReference>
<dbReference type="Gene3D" id="3.40.50.150">
    <property type="entry name" value="Vaccinia Virus protein VP39"/>
    <property type="match status" value="1"/>
</dbReference>
<evidence type="ECO:0000313" key="1">
    <source>
        <dbReference type="EMBL" id="KUG15904.1"/>
    </source>
</evidence>
<dbReference type="AlphaFoldDB" id="A0A0W8F4U1"/>